<feature type="non-terminal residue" evidence="2">
    <location>
        <position position="147"/>
    </location>
</feature>
<name>A0AAV4RXZ9_9ARAC</name>
<organism evidence="2 3">
    <name type="scientific">Caerostris darwini</name>
    <dbReference type="NCBI Taxonomy" id="1538125"/>
    <lineage>
        <taxon>Eukaryota</taxon>
        <taxon>Metazoa</taxon>
        <taxon>Ecdysozoa</taxon>
        <taxon>Arthropoda</taxon>
        <taxon>Chelicerata</taxon>
        <taxon>Arachnida</taxon>
        <taxon>Araneae</taxon>
        <taxon>Araneomorphae</taxon>
        <taxon>Entelegynae</taxon>
        <taxon>Araneoidea</taxon>
        <taxon>Araneidae</taxon>
        <taxon>Caerostris</taxon>
    </lineage>
</organism>
<proteinExistence type="predicted"/>
<dbReference type="Proteomes" id="UP001054837">
    <property type="component" value="Unassembled WGS sequence"/>
</dbReference>
<accession>A0AAV4RXZ9</accession>
<evidence type="ECO:0000313" key="2">
    <source>
        <dbReference type="EMBL" id="GIY26305.1"/>
    </source>
</evidence>
<dbReference type="EMBL" id="BPLQ01006937">
    <property type="protein sequence ID" value="GIY26305.1"/>
    <property type="molecule type" value="Genomic_DNA"/>
</dbReference>
<protein>
    <submittedName>
        <fullName evidence="2">Uncharacterized protein</fullName>
    </submittedName>
</protein>
<comment type="caution">
    <text evidence="2">The sequence shown here is derived from an EMBL/GenBank/DDBJ whole genome shotgun (WGS) entry which is preliminary data.</text>
</comment>
<gene>
    <name evidence="2" type="ORF">CDAR_440201</name>
</gene>
<evidence type="ECO:0000256" key="1">
    <source>
        <dbReference type="SAM" id="MobiDB-lite"/>
    </source>
</evidence>
<sequence length="147" mass="16181">MDISDLNCPQYVSFGSDSFLNTLADSSVLSTDSLDITGQNSSNLGSNYSETNITGDQMSDSLQSNDVTSSVFGEFENKNSNEKENFPVNHGKKRSTGIKAVVPKTTIPKPFRFETDSRIKSIPSNCSTYEEKDFASKLRQNTVKNSK</sequence>
<keyword evidence="3" id="KW-1185">Reference proteome</keyword>
<dbReference type="AlphaFoldDB" id="A0AAV4RXZ9"/>
<evidence type="ECO:0000313" key="3">
    <source>
        <dbReference type="Proteomes" id="UP001054837"/>
    </source>
</evidence>
<feature type="region of interest" description="Disordered" evidence="1">
    <location>
        <begin position="78"/>
        <end position="97"/>
    </location>
</feature>
<reference evidence="2 3" key="1">
    <citation type="submission" date="2021-06" db="EMBL/GenBank/DDBJ databases">
        <title>Caerostris darwini draft genome.</title>
        <authorList>
            <person name="Kono N."/>
            <person name="Arakawa K."/>
        </authorList>
    </citation>
    <scope>NUCLEOTIDE SEQUENCE [LARGE SCALE GENOMIC DNA]</scope>
</reference>